<gene>
    <name evidence="2" type="ORF">TQ39_06155</name>
</gene>
<evidence type="ECO:0000313" key="3">
    <source>
        <dbReference type="Proteomes" id="UP000032483"/>
    </source>
</evidence>
<proteinExistence type="predicted"/>
<feature type="transmembrane region" description="Helical" evidence="1">
    <location>
        <begin position="28"/>
        <end position="46"/>
    </location>
</feature>
<evidence type="ECO:0000256" key="1">
    <source>
        <dbReference type="SAM" id="Phobius"/>
    </source>
</evidence>
<keyword evidence="3" id="KW-1185">Reference proteome</keyword>
<protein>
    <submittedName>
        <fullName evidence="2">Uncharacterized protein</fullName>
    </submittedName>
</protein>
<name>A0A0D8J0J1_9FIRM</name>
<organism evidence="2 3">
    <name type="scientific">Ruthenibacterium lactatiformans</name>
    <dbReference type="NCBI Taxonomy" id="1550024"/>
    <lineage>
        <taxon>Bacteria</taxon>
        <taxon>Bacillati</taxon>
        <taxon>Bacillota</taxon>
        <taxon>Clostridia</taxon>
        <taxon>Eubacteriales</taxon>
        <taxon>Oscillospiraceae</taxon>
        <taxon>Ruthenibacterium</taxon>
    </lineage>
</organism>
<sequence length="71" mass="7375">MEFIAFIVTVLVGFVAESLLGNWLNWPGVGAVFAAAAAAAFILRALQRREAPAETQSDAQSPGGCPGGQEK</sequence>
<accession>A0A0D8J0J1</accession>
<keyword evidence="1" id="KW-1133">Transmembrane helix</keyword>
<comment type="caution">
    <text evidence="2">The sequence shown here is derived from an EMBL/GenBank/DDBJ whole genome shotgun (WGS) entry which is preliminary data.</text>
</comment>
<dbReference type="Proteomes" id="UP000032483">
    <property type="component" value="Unassembled WGS sequence"/>
</dbReference>
<dbReference type="RefSeq" id="WP_050004907.1">
    <property type="nucleotide sequence ID" value="NZ_DAWBJP010000007.1"/>
</dbReference>
<dbReference type="GeneID" id="42856201"/>
<keyword evidence="1" id="KW-0812">Transmembrane</keyword>
<reference evidence="2" key="1">
    <citation type="submission" date="2015-02" db="EMBL/GenBank/DDBJ databases">
        <title>A novel member of the family Ruminococcaceae isolated from human feces.</title>
        <authorList>
            <person name="Shkoporov A.N."/>
            <person name="Chaplin A.V."/>
            <person name="Motuzova O.V."/>
            <person name="Kafarskaia L.I."/>
            <person name="Khokhlova E.V."/>
            <person name="Efimov B.A."/>
        </authorList>
    </citation>
    <scope>NUCLEOTIDE SEQUENCE [LARGE SCALE GENOMIC DNA]</scope>
    <source>
        <strain evidence="2">585-1</strain>
    </source>
</reference>
<dbReference type="AlphaFoldDB" id="A0A0D8J0J1"/>
<keyword evidence="1" id="KW-0472">Membrane</keyword>
<dbReference type="EMBL" id="JXXK01000006">
    <property type="protein sequence ID" value="KJF40485.1"/>
    <property type="molecule type" value="Genomic_DNA"/>
</dbReference>
<evidence type="ECO:0000313" key="2">
    <source>
        <dbReference type="EMBL" id="KJF40485.1"/>
    </source>
</evidence>